<dbReference type="PANTHER" id="PTHR46811:SF1">
    <property type="entry name" value="COILED-COIL-HELIX-COILED-COIL-HELIX DOMAIN-CONTAINING PROTEIN 7"/>
    <property type="match status" value="1"/>
</dbReference>
<evidence type="ECO:0000256" key="2">
    <source>
        <dbReference type="ARBA" id="ARBA00023128"/>
    </source>
</evidence>
<reference evidence="7" key="1">
    <citation type="submission" date="2020-11" db="EMBL/GenBank/DDBJ databases">
        <authorList>
            <person name="Tran Van P."/>
        </authorList>
    </citation>
    <scope>NUCLEOTIDE SEQUENCE</scope>
</reference>
<organism evidence="7">
    <name type="scientific">Timema douglasi</name>
    <name type="common">Walking stick</name>
    <dbReference type="NCBI Taxonomy" id="61478"/>
    <lineage>
        <taxon>Eukaryota</taxon>
        <taxon>Metazoa</taxon>
        <taxon>Ecdysozoa</taxon>
        <taxon>Arthropoda</taxon>
        <taxon>Hexapoda</taxon>
        <taxon>Insecta</taxon>
        <taxon>Pterygota</taxon>
        <taxon>Neoptera</taxon>
        <taxon>Polyneoptera</taxon>
        <taxon>Phasmatodea</taxon>
        <taxon>Timematodea</taxon>
        <taxon>Timematoidea</taxon>
        <taxon>Timematidae</taxon>
        <taxon>Timema</taxon>
    </lineage>
</organism>
<evidence type="ECO:0000313" key="7">
    <source>
        <dbReference type="EMBL" id="CAD7200843.1"/>
    </source>
</evidence>
<evidence type="ECO:0000256" key="1">
    <source>
        <dbReference type="ARBA" id="ARBA00004569"/>
    </source>
</evidence>
<accession>A0A7R8VLP9</accession>
<dbReference type="GO" id="GO:0005758">
    <property type="term" value="C:mitochondrial intermembrane space"/>
    <property type="evidence" value="ECO:0007669"/>
    <property type="project" value="UniProtKB-SubCell"/>
</dbReference>
<dbReference type="EMBL" id="OA567825">
    <property type="protein sequence ID" value="CAD7200843.1"/>
    <property type="molecule type" value="Genomic_DNA"/>
</dbReference>
<dbReference type="PANTHER" id="PTHR46811">
    <property type="entry name" value="COILED-COIL-HELIX-COILED-COIL-HELIX DOMAIN-CONTAINING PROTEIN 7"/>
    <property type="match status" value="1"/>
</dbReference>
<feature type="coiled-coil region" evidence="6">
    <location>
        <begin position="102"/>
        <end position="129"/>
    </location>
</feature>
<evidence type="ECO:0000256" key="6">
    <source>
        <dbReference type="SAM" id="Coils"/>
    </source>
</evidence>
<dbReference type="InterPro" id="IPR051040">
    <property type="entry name" value="COX23"/>
</dbReference>
<dbReference type="InterPro" id="IPR009069">
    <property type="entry name" value="Cys_alpha_HP_mot_SF"/>
</dbReference>
<evidence type="ECO:0000256" key="3">
    <source>
        <dbReference type="ARBA" id="ARBA00023157"/>
    </source>
</evidence>
<gene>
    <name evidence="7" type="ORF">TDIB3V08_LOCUS7054</name>
</gene>
<sequence>MVCDPLRLPAWSKALLSQSTKLLKTGRSVFDLDWMLLRMVFSTLFRHANEHKMSLKCLDDNNYDSEKCNVYFANYKVCKQFWGHVKSDRKNKGIVPALPLPEDRAQVKKEFLEKQREEKEIALEKRRRKLNFCTRMNCLAGISEENQETILTRLHGLANKDEQDIFLHSQIDVLDVKQRRPRKKKRLTKYSHI</sequence>
<dbReference type="AlphaFoldDB" id="A0A7R8VLP9"/>
<keyword evidence="6" id="KW-0175">Coiled coil</keyword>
<keyword evidence="3" id="KW-1015">Disulfide bond</keyword>
<dbReference type="SUPFAM" id="SSF47072">
    <property type="entry name" value="Cysteine alpha-hairpin motif"/>
    <property type="match status" value="1"/>
</dbReference>
<protein>
    <recommendedName>
        <fullName evidence="5">Coiled-coil-helix-coiled-coil-helix domain-containing protein 7</fullName>
    </recommendedName>
</protein>
<proteinExistence type="inferred from homology"/>
<keyword evidence="2" id="KW-0496">Mitochondrion</keyword>
<evidence type="ECO:0000256" key="4">
    <source>
        <dbReference type="ARBA" id="ARBA00038205"/>
    </source>
</evidence>
<comment type="subcellular location">
    <subcellularLocation>
        <location evidence="1">Mitochondrion intermembrane space</location>
    </subcellularLocation>
</comment>
<evidence type="ECO:0000256" key="5">
    <source>
        <dbReference type="ARBA" id="ARBA00039509"/>
    </source>
</evidence>
<dbReference type="GO" id="GO:0033108">
    <property type="term" value="P:mitochondrial respiratory chain complex assembly"/>
    <property type="evidence" value="ECO:0007669"/>
    <property type="project" value="TreeGrafter"/>
</dbReference>
<name>A0A7R8VLP9_TIMDO</name>
<comment type="similarity">
    <text evidence="4">Belongs to the CHCHD7 family.</text>
</comment>